<reference evidence="1" key="2">
    <citation type="submission" date="2020-09" db="EMBL/GenBank/DDBJ databases">
        <authorList>
            <person name="Sun Q."/>
            <person name="Zhou Y."/>
        </authorList>
    </citation>
    <scope>NUCLEOTIDE SEQUENCE</scope>
    <source>
        <strain evidence="1">CGMCC 1.12919</strain>
    </source>
</reference>
<dbReference type="EMBL" id="BMGG01000007">
    <property type="protein sequence ID" value="GGC77998.1"/>
    <property type="molecule type" value="Genomic_DNA"/>
</dbReference>
<evidence type="ECO:0000313" key="1">
    <source>
        <dbReference type="EMBL" id="GGC77998.1"/>
    </source>
</evidence>
<gene>
    <name evidence="1" type="ORF">GCM10010994_40310</name>
</gene>
<evidence type="ECO:0000313" key="2">
    <source>
        <dbReference type="Proteomes" id="UP000637002"/>
    </source>
</evidence>
<comment type="caution">
    <text evidence="1">The sequence shown here is derived from an EMBL/GenBank/DDBJ whole genome shotgun (WGS) entry which is preliminary data.</text>
</comment>
<dbReference type="RefSeq" id="WP_188610966.1">
    <property type="nucleotide sequence ID" value="NZ_BMGG01000007.1"/>
</dbReference>
<protein>
    <submittedName>
        <fullName evidence="1">Uncharacterized protein</fullName>
    </submittedName>
</protein>
<sequence length="105" mass="11732">MILDITEGHLELREHENLRAFKVCVRGQRLGLADVRQALAGRVGFPDEATAWVAEQTLRQWPTLKDSAAWQQALTAMIEKARPHGWVDPATGAIKAHVEWPDGEP</sequence>
<dbReference type="Proteomes" id="UP000637002">
    <property type="component" value="Unassembled WGS sequence"/>
</dbReference>
<reference evidence="1" key="1">
    <citation type="journal article" date="2014" name="Int. J. Syst. Evol. Microbiol.">
        <title>Complete genome sequence of Corynebacterium casei LMG S-19264T (=DSM 44701T), isolated from a smear-ripened cheese.</title>
        <authorList>
            <consortium name="US DOE Joint Genome Institute (JGI-PGF)"/>
            <person name="Walter F."/>
            <person name="Albersmeier A."/>
            <person name="Kalinowski J."/>
            <person name="Ruckert C."/>
        </authorList>
    </citation>
    <scope>NUCLEOTIDE SEQUENCE</scope>
    <source>
        <strain evidence="1">CGMCC 1.12919</strain>
    </source>
</reference>
<keyword evidence="2" id="KW-1185">Reference proteome</keyword>
<proteinExistence type="predicted"/>
<name>A0A916XKC0_9HYPH</name>
<organism evidence="1 2">
    <name type="scientific">Chelatococcus reniformis</name>
    <dbReference type="NCBI Taxonomy" id="1494448"/>
    <lineage>
        <taxon>Bacteria</taxon>
        <taxon>Pseudomonadati</taxon>
        <taxon>Pseudomonadota</taxon>
        <taxon>Alphaproteobacteria</taxon>
        <taxon>Hyphomicrobiales</taxon>
        <taxon>Chelatococcaceae</taxon>
        <taxon>Chelatococcus</taxon>
    </lineage>
</organism>
<dbReference type="AlphaFoldDB" id="A0A916XKC0"/>
<accession>A0A916XKC0</accession>